<protein>
    <submittedName>
        <fullName evidence="2">Uncharacterized protein</fullName>
    </submittedName>
</protein>
<dbReference type="RefSeq" id="WP_316001173.1">
    <property type="nucleotide sequence ID" value="NZ_JAWDIU010000002.1"/>
</dbReference>
<dbReference type="Proteomes" id="UP001256673">
    <property type="component" value="Unassembled WGS sequence"/>
</dbReference>
<evidence type="ECO:0000313" key="3">
    <source>
        <dbReference type="Proteomes" id="UP001256673"/>
    </source>
</evidence>
<name>A0ABU3RV46_9MICO</name>
<accession>A0ABU3RV46</accession>
<reference evidence="2 3" key="1">
    <citation type="submission" date="2023-09" db="EMBL/GenBank/DDBJ databases">
        <title>Microbacterium fusihabitans sp. nov., Microbacterium phycihabitans sp. nov., and Microbacterium cervinum sp. nov., isolated from dried seaweeds of beach.</title>
        <authorList>
            <person name="Lee S.D."/>
        </authorList>
    </citation>
    <scope>NUCLEOTIDE SEQUENCE [LARGE SCALE GENOMIC DNA]</scope>
    <source>
        <strain evidence="2 3">KSW2-21</strain>
    </source>
</reference>
<feature type="transmembrane region" description="Helical" evidence="1">
    <location>
        <begin position="12"/>
        <end position="30"/>
    </location>
</feature>
<keyword evidence="1" id="KW-1133">Transmembrane helix</keyword>
<evidence type="ECO:0000313" key="2">
    <source>
        <dbReference type="EMBL" id="MDU0326684.1"/>
    </source>
</evidence>
<proteinExistence type="predicted"/>
<organism evidence="2 3">
    <name type="scientific">Microbacterium algihabitans</name>
    <dbReference type="NCBI Taxonomy" id="3075992"/>
    <lineage>
        <taxon>Bacteria</taxon>
        <taxon>Bacillati</taxon>
        <taxon>Actinomycetota</taxon>
        <taxon>Actinomycetes</taxon>
        <taxon>Micrococcales</taxon>
        <taxon>Microbacteriaceae</taxon>
        <taxon>Microbacterium</taxon>
    </lineage>
</organism>
<feature type="transmembrane region" description="Helical" evidence="1">
    <location>
        <begin position="36"/>
        <end position="55"/>
    </location>
</feature>
<evidence type="ECO:0000256" key="1">
    <source>
        <dbReference type="SAM" id="Phobius"/>
    </source>
</evidence>
<keyword evidence="1" id="KW-0812">Transmembrane</keyword>
<comment type="caution">
    <text evidence="2">The sequence shown here is derived from an EMBL/GenBank/DDBJ whole genome shotgun (WGS) entry which is preliminary data.</text>
</comment>
<sequence length="71" mass="7737">MNKRRTLIKRLLVTCGIVAWVGGMVLGYLSEGSWRTVGFALHIAGLAVVFATCFYNPPVVPREERSSARGG</sequence>
<dbReference type="EMBL" id="JAWDIU010000002">
    <property type="protein sequence ID" value="MDU0326684.1"/>
    <property type="molecule type" value="Genomic_DNA"/>
</dbReference>
<keyword evidence="1" id="KW-0472">Membrane</keyword>
<keyword evidence="3" id="KW-1185">Reference proteome</keyword>
<gene>
    <name evidence="2" type="ORF">RWH43_07935</name>
</gene>